<gene>
    <name evidence="1" type="ordered locus">VIT_14s0006g01510</name>
</gene>
<keyword evidence="2" id="KW-1185">Reference proteome</keyword>
<evidence type="ECO:0000313" key="2">
    <source>
        <dbReference type="Proteomes" id="UP000009183"/>
    </source>
</evidence>
<dbReference type="PaxDb" id="29760-VIT_14s0006g01510.t01"/>
<dbReference type="AlphaFoldDB" id="F6HSL0"/>
<dbReference type="EMBL" id="FN596245">
    <property type="protein sequence ID" value="CCB57650.1"/>
    <property type="molecule type" value="Genomic_DNA"/>
</dbReference>
<name>F6HSL0_VITVI</name>
<accession>F6HSL0</accession>
<dbReference type="Proteomes" id="UP000009183">
    <property type="component" value="Chromosome 14"/>
</dbReference>
<dbReference type="InParanoid" id="F6HSL0"/>
<reference evidence="2" key="1">
    <citation type="journal article" date="2007" name="Nature">
        <title>The grapevine genome sequence suggests ancestral hexaploidization in major angiosperm phyla.</title>
        <authorList>
            <consortium name="The French-Italian Public Consortium for Grapevine Genome Characterization."/>
            <person name="Jaillon O."/>
            <person name="Aury J.-M."/>
            <person name="Noel B."/>
            <person name="Policriti A."/>
            <person name="Clepet C."/>
            <person name="Casagrande A."/>
            <person name="Choisne N."/>
            <person name="Aubourg S."/>
            <person name="Vitulo N."/>
            <person name="Jubin C."/>
            <person name="Vezzi A."/>
            <person name="Legeai F."/>
            <person name="Hugueney P."/>
            <person name="Dasilva C."/>
            <person name="Horner D."/>
            <person name="Mica E."/>
            <person name="Jublot D."/>
            <person name="Poulain J."/>
            <person name="Bruyere C."/>
            <person name="Billault A."/>
            <person name="Segurens B."/>
            <person name="Gouyvenoux M."/>
            <person name="Ugarte E."/>
            <person name="Cattonaro F."/>
            <person name="Anthouard V."/>
            <person name="Vico V."/>
            <person name="Del Fabbro C."/>
            <person name="Alaux M."/>
            <person name="Di Gaspero G."/>
            <person name="Dumas V."/>
            <person name="Felice N."/>
            <person name="Paillard S."/>
            <person name="Juman I."/>
            <person name="Moroldo M."/>
            <person name="Scalabrin S."/>
            <person name="Canaguier A."/>
            <person name="Le Clainche I."/>
            <person name="Malacrida G."/>
            <person name="Durand E."/>
            <person name="Pesole G."/>
            <person name="Laucou V."/>
            <person name="Chatelet P."/>
            <person name="Merdinoglu D."/>
            <person name="Delledonne M."/>
            <person name="Pezzotti M."/>
            <person name="Lecharny A."/>
            <person name="Scarpelli C."/>
            <person name="Artiguenave F."/>
            <person name="Pe M.E."/>
            <person name="Valle G."/>
            <person name="Morgante M."/>
            <person name="Caboche M."/>
            <person name="Adam-Blondon A.-F."/>
            <person name="Weissenbach J."/>
            <person name="Quetier F."/>
            <person name="Wincker P."/>
        </authorList>
    </citation>
    <scope>NUCLEOTIDE SEQUENCE [LARGE SCALE GENOMIC DNA]</scope>
    <source>
        <strain evidence="2">cv. Pinot noir / PN40024</strain>
    </source>
</reference>
<proteinExistence type="predicted"/>
<sequence length="98" mass="10894">MLKKVALTAPSSPALWILIFGAIRERLSRHHACLSGFAHRGRASAKLIPIQEALQWSQVEGKWVVQGAIDVDIGAILLLKVAKMMRALRIKLSKWLTL</sequence>
<organism evidence="1 2">
    <name type="scientific">Vitis vinifera</name>
    <name type="common">Grape</name>
    <dbReference type="NCBI Taxonomy" id="29760"/>
    <lineage>
        <taxon>Eukaryota</taxon>
        <taxon>Viridiplantae</taxon>
        <taxon>Streptophyta</taxon>
        <taxon>Embryophyta</taxon>
        <taxon>Tracheophyta</taxon>
        <taxon>Spermatophyta</taxon>
        <taxon>Magnoliopsida</taxon>
        <taxon>eudicotyledons</taxon>
        <taxon>Gunneridae</taxon>
        <taxon>Pentapetalae</taxon>
        <taxon>rosids</taxon>
        <taxon>Vitales</taxon>
        <taxon>Vitaceae</taxon>
        <taxon>Viteae</taxon>
        <taxon>Vitis</taxon>
    </lineage>
</organism>
<protein>
    <submittedName>
        <fullName evidence="1">Uncharacterized protein</fullName>
    </submittedName>
</protein>
<evidence type="ECO:0000313" key="1">
    <source>
        <dbReference type="EMBL" id="CCB57650.1"/>
    </source>
</evidence>
<dbReference type="HOGENOM" id="CLU_2337814_0_0_1"/>